<dbReference type="Pfam" id="PF00079">
    <property type="entry name" value="Serpin"/>
    <property type="match status" value="1"/>
</dbReference>
<dbReference type="InterPro" id="IPR023796">
    <property type="entry name" value="Serpin_dom"/>
</dbReference>
<comment type="similarity">
    <text evidence="3">Belongs to the serpin family.</text>
</comment>
<dbReference type="GO" id="GO:0004867">
    <property type="term" value="F:serine-type endopeptidase inhibitor activity"/>
    <property type="evidence" value="ECO:0007669"/>
    <property type="project" value="UniProtKB-KW"/>
</dbReference>
<keyword evidence="6" id="KW-1185">Reference proteome</keyword>
<dbReference type="Proteomes" id="UP000504629">
    <property type="component" value="Unplaced"/>
</dbReference>
<evidence type="ECO:0000259" key="5">
    <source>
        <dbReference type="SMART" id="SM00093"/>
    </source>
</evidence>
<dbReference type="SUPFAM" id="SSF56574">
    <property type="entry name" value="Serpins"/>
    <property type="match status" value="1"/>
</dbReference>
<feature type="signal peptide" evidence="4">
    <location>
        <begin position="1"/>
        <end position="21"/>
    </location>
</feature>
<keyword evidence="2" id="KW-0722">Serine protease inhibitor</keyword>
<evidence type="ECO:0000313" key="6">
    <source>
        <dbReference type="Proteomes" id="UP000504629"/>
    </source>
</evidence>
<dbReference type="Gene3D" id="3.30.497.10">
    <property type="entry name" value="Antithrombin, subunit I, domain 2"/>
    <property type="match status" value="2"/>
</dbReference>
<dbReference type="KEGG" id="bman:114248579"/>
<proteinExistence type="inferred from homology"/>
<organism evidence="6 7">
    <name type="scientific">Bombyx mandarina</name>
    <name type="common">Wild silk moth</name>
    <name type="synonym">Wild silkworm</name>
    <dbReference type="NCBI Taxonomy" id="7092"/>
    <lineage>
        <taxon>Eukaryota</taxon>
        <taxon>Metazoa</taxon>
        <taxon>Ecdysozoa</taxon>
        <taxon>Arthropoda</taxon>
        <taxon>Hexapoda</taxon>
        <taxon>Insecta</taxon>
        <taxon>Pterygota</taxon>
        <taxon>Neoptera</taxon>
        <taxon>Endopterygota</taxon>
        <taxon>Lepidoptera</taxon>
        <taxon>Glossata</taxon>
        <taxon>Ditrysia</taxon>
        <taxon>Bombycoidea</taxon>
        <taxon>Bombycidae</taxon>
        <taxon>Bombycinae</taxon>
        <taxon>Bombyx</taxon>
    </lineage>
</organism>
<sequence>MLALSLVVAVAANLFASTVCAQNYTEAQLRYYDANNALCGIGIDQWFQYEPERNQFSTALPLLFMLSELSLNSKEDTTAELYDNLNLRSEDEVLGANQIVYGNINRKDEVYQSTVRLNAFTDIDSPFSNKFILDFTNVFNGTVKNIDYSNDAVTTIRDSLQSDSGNDIEIALKDGDIDKETGIIFTAYTNIYFPWGQASDSYRPYKQIDISFTALDGTQSNKQAWYSEGAGKYAEIENLGIKIFQFYLRGDISVVLGTSLNDNEDLSVAFNKLRDPATLPYILSQTESKYLKLAVPIELTLTDSRDYVPEVKRAGLLTEIFEKNFDGFDTVYDNKSGYISHMLSHMRIDFEQPTEEQAESVVAEPDFIFNKPYFFLILNKYNAPGFVGLITH</sequence>
<evidence type="ECO:0000256" key="2">
    <source>
        <dbReference type="ARBA" id="ARBA00022900"/>
    </source>
</evidence>
<keyword evidence="1" id="KW-0646">Protease inhibitor</keyword>
<evidence type="ECO:0000256" key="4">
    <source>
        <dbReference type="SAM" id="SignalP"/>
    </source>
</evidence>
<accession>A0A6J2K5U3</accession>
<dbReference type="SMART" id="SM00093">
    <property type="entry name" value="SERPIN"/>
    <property type="match status" value="1"/>
</dbReference>
<feature type="domain" description="Serpin" evidence="5">
    <location>
        <begin position="45"/>
        <end position="384"/>
    </location>
</feature>
<dbReference type="RefSeq" id="XP_028037661.1">
    <property type="nucleotide sequence ID" value="XM_028181860.1"/>
</dbReference>
<dbReference type="InterPro" id="IPR042178">
    <property type="entry name" value="Serpin_sf_1"/>
</dbReference>
<gene>
    <name evidence="7" type="primary">LOC114248579</name>
</gene>
<evidence type="ECO:0000313" key="7">
    <source>
        <dbReference type="RefSeq" id="XP_028037661.1"/>
    </source>
</evidence>
<dbReference type="AlphaFoldDB" id="A0A6J2K5U3"/>
<name>A0A6J2K5U3_BOMMA</name>
<evidence type="ECO:0000256" key="1">
    <source>
        <dbReference type="ARBA" id="ARBA00022690"/>
    </source>
</evidence>
<keyword evidence="4" id="KW-0732">Signal</keyword>
<evidence type="ECO:0000256" key="3">
    <source>
        <dbReference type="RuleBase" id="RU000411"/>
    </source>
</evidence>
<protein>
    <submittedName>
        <fullName evidence="7">Uncharacterized protein LOC114248579</fullName>
    </submittedName>
</protein>
<reference evidence="7" key="1">
    <citation type="submission" date="2025-08" db="UniProtKB">
        <authorList>
            <consortium name="RefSeq"/>
        </authorList>
    </citation>
    <scope>IDENTIFICATION</scope>
    <source>
        <tissue evidence="7">Silk gland</tissue>
    </source>
</reference>
<feature type="chain" id="PRO_5027018878" evidence="4">
    <location>
        <begin position="22"/>
        <end position="392"/>
    </location>
</feature>
<dbReference type="GeneID" id="114248579"/>
<dbReference type="InterPro" id="IPR036186">
    <property type="entry name" value="Serpin_sf"/>
</dbReference>